<proteinExistence type="predicted"/>
<dbReference type="Gene3D" id="3.40.50.2000">
    <property type="entry name" value="Glycogen Phosphorylase B"/>
    <property type="match status" value="2"/>
</dbReference>
<dbReference type="PANTHER" id="PTHR12526">
    <property type="entry name" value="GLYCOSYLTRANSFERASE"/>
    <property type="match status" value="1"/>
</dbReference>
<dbReference type="SUPFAM" id="SSF53756">
    <property type="entry name" value="UDP-Glycosyltransferase/glycogen phosphorylase"/>
    <property type="match status" value="1"/>
</dbReference>
<dbReference type="Pfam" id="PF00534">
    <property type="entry name" value="Glycos_transf_1"/>
    <property type="match status" value="1"/>
</dbReference>
<dbReference type="InterPro" id="IPR001296">
    <property type="entry name" value="Glyco_trans_1"/>
</dbReference>
<evidence type="ECO:0000259" key="1">
    <source>
        <dbReference type="Pfam" id="PF00534"/>
    </source>
</evidence>
<dbReference type="PANTHER" id="PTHR12526:SF630">
    <property type="entry name" value="GLYCOSYLTRANSFERASE"/>
    <property type="match status" value="1"/>
</dbReference>
<name>A0AAE3MM22_9FLAO</name>
<comment type="caution">
    <text evidence="2">The sequence shown here is derived from an EMBL/GenBank/DDBJ whole genome shotgun (WGS) entry which is preliminary data.</text>
</comment>
<evidence type="ECO:0000313" key="2">
    <source>
        <dbReference type="EMBL" id="MCX2719856.1"/>
    </source>
</evidence>
<reference evidence="2" key="1">
    <citation type="submission" date="2022-11" db="EMBL/GenBank/DDBJ databases">
        <title>The characterization of three novel Bacteroidetes species and genomic analysis of their roles in tidal elemental geochemical cycles.</title>
        <authorList>
            <person name="Ma K.-J."/>
        </authorList>
    </citation>
    <scope>NUCLEOTIDE SEQUENCE</scope>
    <source>
        <strain evidence="2">M415</strain>
    </source>
</reference>
<sequence length="382" mass="43435">MSSQKQILIIIESLFCGGAEKSLVSLLNDIKRDNFNINIKIIKQGGEFEGFLPKDISLEIIPRNLNSLRYIQAKIKFFLKRFKSSNIHPAQKFWNSYGSTFPPLKKQYDLAIAYNQGFSTYYVAEKVNATCKIAWINTDYVNAGYKFKYDKKQYQKFNTVVCVSPNVADSFRSLLKKYEIGVPLSIIPDLVNEKLIKSLSEESVEDYNHSSYKILTIARLAKAKGIDMAIKAAKFLKNKGFDFNWTVVGDGPSRDQLQNMISNNGLQEHFKLIGFRENPYPYLKKCDLYVQPSYFEGLGISVIEAKMLAKPIIITNFAPANFLLENKKNGIICEMDEEALGKSIINLIENPSISALFSSQLSDWTYSENVSSIEKIQKIFTS</sequence>
<organism evidence="2 3">
    <name type="scientific">Lentiprolixibacter aurantiacus</name>
    <dbReference type="NCBI Taxonomy" id="2993939"/>
    <lineage>
        <taxon>Bacteria</taxon>
        <taxon>Pseudomonadati</taxon>
        <taxon>Bacteroidota</taxon>
        <taxon>Flavobacteriia</taxon>
        <taxon>Flavobacteriales</taxon>
        <taxon>Flavobacteriaceae</taxon>
        <taxon>Lentiprolixibacter</taxon>
    </lineage>
</organism>
<dbReference type="CDD" id="cd03811">
    <property type="entry name" value="GT4_GT28_WabH-like"/>
    <property type="match status" value="1"/>
</dbReference>
<feature type="domain" description="Glycosyl transferase family 1" evidence="1">
    <location>
        <begin position="208"/>
        <end position="352"/>
    </location>
</feature>
<dbReference type="Proteomes" id="UP001207116">
    <property type="component" value="Unassembled WGS sequence"/>
</dbReference>
<gene>
    <name evidence="2" type="ORF">OO016_09600</name>
</gene>
<accession>A0AAE3MM22</accession>
<protein>
    <submittedName>
        <fullName evidence="2">Glycosyltransferase</fullName>
    </submittedName>
</protein>
<dbReference type="AlphaFoldDB" id="A0AAE3MM22"/>
<evidence type="ECO:0000313" key="3">
    <source>
        <dbReference type="Proteomes" id="UP001207116"/>
    </source>
</evidence>
<dbReference type="EMBL" id="JAPFQP010000003">
    <property type="protein sequence ID" value="MCX2719856.1"/>
    <property type="molecule type" value="Genomic_DNA"/>
</dbReference>
<dbReference type="GO" id="GO:0016757">
    <property type="term" value="F:glycosyltransferase activity"/>
    <property type="evidence" value="ECO:0007669"/>
    <property type="project" value="InterPro"/>
</dbReference>
<dbReference type="RefSeq" id="WP_266013033.1">
    <property type="nucleotide sequence ID" value="NZ_JAPFQP010000003.1"/>
</dbReference>
<keyword evidence="3" id="KW-1185">Reference proteome</keyword>